<feature type="transmembrane region" description="Helical" evidence="5">
    <location>
        <begin position="72"/>
        <end position="89"/>
    </location>
</feature>
<sequence>MKPTLDPVIRAALLVLAFATVIGFTDNFVRVIAVEAGLWQFHAIRTAMVVGLLLVCAPFMALRLRPRRMGAVVARSSVHGMAMLIYFGALAFLPVAVVAAGLFTAPIFVLLITRFVYGHAIGVVRIAAVALGFAGVALVLGPEALRGASLAALMPVVAGAFYAMGNVATREWCEGEAAETLTLGFFAALGVFGVIGVTVLTVLPLDVPDGAAGFVLRGWVRPSASFYGWTFVQAAGSLVGIAMLVRAYQIAEASRVSVFEYSALPLAAFWGWILWGETLTGLATLGMGMIAVAGGMIALRGRQAGEPSISA</sequence>
<evidence type="ECO:0008006" key="8">
    <source>
        <dbReference type="Google" id="ProtNLM"/>
    </source>
</evidence>
<reference evidence="6 7" key="1">
    <citation type="submission" date="2016-10" db="EMBL/GenBank/DDBJ databases">
        <authorList>
            <person name="de Groot N.N."/>
        </authorList>
    </citation>
    <scope>NUCLEOTIDE SEQUENCE [LARGE SCALE GENOMIC DNA]</scope>
    <source>
        <strain evidence="6 7">CGMCC 1.10836</strain>
    </source>
</reference>
<feature type="transmembrane region" description="Helical" evidence="5">
    <location>
        <begin position="95"/>
        <end position="116"/>
    </location>
</feature>
<feature type="transmembrane region" description="Helical" evidence="5">
    <location>
        <begin position="257"/>
        <end position="275"/>
    </location>
</feature>
<name>A0A1H8HUC2_9RHOB</name>
<feature type="transmembrane region" description="Helical" evidence="5">
    <location>
        <begin position="181"/>
        <end position="205"/>
    </location>
</feature>
<proteinExistence type="predicted"/>
<dbReference type="Proteomes" id="UP000183002">
    <property type="component" value="Unassembled WGS sequence"/>
</dbReference>
<dbReference type="PANTHER" id="PTHR22911:SF6">
    <property type="entry name" value="SOLUTE CARRIER FAMILY 35 MEMBER G1"/>
    <property type="match status" value="1"/>
</dbReference>
<evidence type="ECO:0000256" key="1">
    <source>
        <dbReference type="ARBA" id="ARBA00004141"/>
    </source>
</evidence>
<keyword evidence="3 5" id="KW-1133">Transmembrane helix</keyword>
<comment type="subcellular location">
    <subcellularLocation>
        <location evidence="1">Membrane</location>
        <topology evidence="1">Multi-pass membrane protein</topology>
    </subcellularLocation>
</comment>
<gene>
    <name evidence="6" type="ORF">SAMN05216227_101820</name>
</gene>
<dbReference type="OrthoDB" id="7855875at2"/>
<dbReference type="STRING" id="1077947.SAMN05216227_101820"/>
<evidence type="ECO:0000256" key="5">
    <source>
        <dbReference type="SAM" id="Phobius"/>
    </source>
</evidence>
<dbReference type="PANTHER" id="PTHR22911">
    <property type="entry name" value="ACYL-MALONYL CONDENSING ENZYME-RELATED"/>
    <property type="match status" value="1"/>
</dbReference>
<evidence type="ECO:0000313" key="6">
    <source>
        <dbReference type="EMBL" id="SEN59743.1"/>
    </source>
</evidence>
<feature type="transmembrane region" description="Helical" evidence="5">
    <location>
        <begin position="123"/>
        <end position="141"/>
    </location>
</feature>
<dbReference type="RefSeq" id="WP_050519863.1">
    <property type="nucleotide sequence ID" value="NZ_FOCO01000018.1"/>
</dbReference>
<evidence type="ECO:0000313" key="7">
    <source>
        <dbReference type="Proteomes" id="UP000183002"/>
    </source>
</evidence>
<dbReference type="InterPro" id="IPR037185">
    <property type="entry name" value="EmrE-like"/>
</dbReference>
<feature type="transmembrane region" description="Helical" evidence="5">
    <location>
        <begin position="39"/>
        <end position="60"/>
    </location>
</feature>
<dbReference type="AlphaFoldDB" id="A0A1H8HUC2"/>
<evidence type="ECO:0000256" key="3">
    <source>
        <dbReference type="ARBA" id="ARBA00022989"/>
    </source>
</evidence>
<feature type="transmembrane region" description="Helical" evidence="5">
    <location>
        <begin position="225"/>
        <end position="245"/>
    </location>
</feature>
<dbReference type="EMBL" id="FOCO01000018">
    <property type="protein sequence ID" value="SEN59743.1"/>
    <property type="molecule type" value="Genomic_DNA"/>
</dbReference>
<feature type="transmembrane region" description="Helical" evidence="5">
    <location>
        <begin position="147"/>
        <end position="169"/>
    </location>
</feature>
<keyword evidence="2 5" id="KW-0812">Transmembrane</keyword>
<dbReference type="SUPFAM" id="SSF103481">
    <property type="entry name" value="Multidrug resistance efflux transporter EmrE"/>
    <property type="match status" value="2"/>
</dbReference>
<organism evidence="6 7">
    <name type="scientific">Pseudorhodobacter antarcticus</name>
    <dbReference type="NCBI Taxonomy" id="1077947"/>
    <lineage>
        <taxon>Bacteria</taxon>
        <taxon>Pseudomonadati</taxon>
        <taxon>Pseudomonadota</taxon>
        <taxon>Alphaproteobacteria</taxon>
        <taxon>Rhodobacterales</taxon>
        <taxon>Paracoccaceae</taxon>
        <taxon>Pseudorhodobacter</taxon>
    </lineage>
</organism>
<evidence type="ECO:0000256" key="2">
    <source>
        <dbReference type="ARBA" id="ARBA00022692"/>
    </source>
</evidence>
<keyword evidence="7" id="KW-1185">Reference proteome</keyword>
<feature type="transmembrane region" description="Helical" evidence="5">
    <location>
        <begin position="281"/>
        <end position="299"/>
    </location>
</feature>
<protein>
    <recommendedName>
        <fullName evidence="8">EamA-like transporter family protein</fullName>
    </recommendedName>
</protein>
<evidence type="ECO:0000256" key="4">
    <source>
        <dbReference type="ARBA" id="ARBA00023136"/>
    </source>
</evidence>
<dbReference type="GO" id="GO:0016020">
    <property type="term" value="C:membrane"/>
    <property type="evidence" value="ECO:0007669"/>
    <property type="project" value="UniProtKB-SubCell"/>
</dbReference>
<accession>A0A1H8HUC2</accession>
<keyword evidence="4 5" id="KW-0472">Membrane</keyword>
<feature type="transmembrane region" description="Helical" evidence="5">
    <location>
        <begin position="12"/>
        <end position="33"/>
    </location>
</feature>